<dbReference type="KEGG" id="kmn:HW532_11960"/>
<feature type="domain" description="L,D-TPase catalytic" evidence="1">
    <location>
        <begin position="21"/>
        <end position="172"/>
    </location>
</feature>
<dbReference type="AlphaFoldDB" id="A0A7S8C4Q5"/>
<dbReference type="RefSeq" id="WP_213160708.1">
    <property type="nucleotide sequence ID" value="NZ_CP058214.1"/>
</dbReference>
<evidence type="ECO:0000313" key="2">
    <source>
        <dbReference type="EMBL" id="QPC43346.1"/>
    </source>
</evidence>
<organism evidence="2 3">
    <name type="scientific">Kaustia mangrovi</name>
    <dbReference type="NCBI Taxonomy" id="2593653"/>
    <lineage>
        <taxon>Bacteria</taxon>
        <taxon>Pseudomonadati</taxon>
        <taxon>Pseudomonadota</taxon>
        <taxon>Alphaproteobacteria</taxon>
        <taxon>Hyphomicrobiales</taxon>
        <taxon>Parvibaculaceae</taxon>
        <taxon>Kaustia</taxon>
    </lineage>
</organism>
<dbReference type="Pfam" id="PF03734">
    <property type="entry name" value="YkuD"/>
    <property type="match status" value="1"/>
</dbReference>
<dbReference type="InterPro" id="IPR005490">
    <property type="entry name" value="LD_TPept_cat_dom"/>
</dbReference>
<proteinExistence type="predicted"/>
<evidence type="ECO:0000313" key="3">
    <source>
        <dbReference type="Proteomes" id="UP000593594"/>
    </source>
</evidence>
<dbReference type="PANTHER" id="PTHR38589">
    <property type="entry name" value="BLR0621 PROTEIN"/>
    <property type="match status" value="1"/>
</dbReference>
<dbReference type="GO" id="GO:0016740">
    <property type="term" value="F:transferase activity"/>
    <property type="evidence" value="ECO:0007669"/>
    <property type="project" value="InterPro"/>
</dbReference>
<gene>
    <name evidence="2" type="ORF">HW532_11960</name>
</gene>
<keyword evidence="3" id="KW-1185">Reference proteome</keyword>
<evidence type="ECO:0000259" key="1">
    <source>
        <dbReference type="Pfam" id="PF03734"/>
    </source>
</evidence>
<dbReference type="Proteomes" id="UP000593594">
    <property type="component" value="Chromosome"/>
</dbReference>
<protein>
    <submittedName>
        <fullName evidence="2">L,D-transpeptidase family protein</fullName>
    </submittedName>
</protein>
<reference evidence="2 3" key="1">
    <citation type="submission" date="2020-06" db="EMBL/GenBank/DDBJ databases">
        <title>Genome sequence of 2 isolates from Red Sea Mangroves.</title>
        <authorList>
            <person name="Sefrji F."/>
            <person name="Michoud G."/>
            <person name="Merlino G."/>
            <person name="Daffonchio D."/>
        </authorList>
    </citation>
    <scope>NUCLEOTIDE SEQUENCE [LARGE SCALE GENOMIC DNA]</scope>
    <source>
        <strain evidence="2 3">R1DC25</strain>
    </source>
</reference>
<name>A0A7S8C4Q5_9HYPH</name>
<dbReference type="EMBL" id="CP058214">
    <property type="protein sequence ID" value="QPC43346.1"/>
    <property type="molecule type" value="Genomic_DNA"/>
</dbReference>
<accession>A0A7S8C4Q5</accession>
<sequence>MADDRPDILVIADATDPRRGRLRMGGLDVACALGRGGVVAEKREGDGATPAGAWPMRYGLYRPDRMPAPQSALAFRPIAEGDGWCDAPQDRNYNRPVPLPYPASAETLWRDDHLYDLLVVLGHNDDPVIPGAGSAIFFHLARPDYGPTDGCVAVARDGMLAVLARCGPDTVMRIALPRD</sequence>
<dbReference type="PANTHER" id="PTHR38589:SF1">
    <property type="entry name" value="BLR0621 PROTEIN"/>
    <property type="match status" value="1"/>
</dbReference>